<name>A0A426ZP94_ENSVE</name>
<comment type="caution">
    <text evidence="2">The sequence shown here is derived from an EMBL/GenBank/DDBJ whole genome shotgun (WGS) entry which is preliminary data.</text>
</comment>
<reference evidence="2 3" key="1">
    <citation type="journal article" date="2014" name="Agronomy (Basel)">
        <title>A Draft Genome Sequence for Ensete ventricosum, the Drought-Tolerant Tree Against Hunger.</title>
        <authorList>
            <person name="Harrison J."/>
            <person name="Moore K.A."/>
            <person name="Paszkiewicz K."/>
            <person name="Jones T."/>
            <person name="Grant M."/>
            <person name="Ambacheew D."/>
            <person name="Muzemil S."/>
            <person name="Studholme D.J."/>
        </authorList>
    </citation>
    <scope>NUCLEOTIDE SEQUENCE [LARGE SCALE GENOMIC DNA]</scope>
</reference>
<evidence type="ECO:0000313" key="2">
    <source>
        <dbReference type="EMBL" id="RRT65843.1"/>
    </source>
</evidence>
<feature type="region of interest" description="Disordered" evidence="1">
    <location>
        <begin position="31"/>
        <end position="55"/>
    </location>
</feature>
<evidence type="ECO:0008006" key="4">
    <source>
        <dbReference type="Google" id="ProtNLM"/>
    </source>
</evidence>
<dbReference type="AlphaFoldDB" id="A0A426ZP94"/>
<feature type="compositionally biased region" description="Low complexity" evidence="1">
    <location>
        <begin position="31"/>
        <end position="44"/>
    </location>
</feature>
<gene>
    <name evidence="2" type="ORF">B296_00028223</name>
</gene>
<accession>A0A426ZP94</accession>
<evidence type="ECO:0000313" key="3">
    <source>
        <dbReference type="Proteomes" id="UP000287651"/>
    </source>
</evidence>
<sequence length="150" mass="16675">MSGSKRKLLKELCSLESSTACDDRERWAYSAATRSTTTTQGRGTAMEASPPRQETMLKRCGEERMGKERYMEVPPSDHRSQLHRNCLACYGPPPPDTFFSVKSVELSLSNLLRREKKAILSSLHHPNIISYLGFDGVVVEAPHGPSPSPL</sequence>
<evidence type="ECO:0000256" key="1">
    <source>
        <dbReference type="SAM" id="MobiDB-lite"/>
    </source>
</evidence>
<protein>
    <recommendedName>
        <fullName evidence="4">Protein kinase domain-containing protein</fullName>
    </recommendedName>
</protein>
<dbReference type="Proteomes" id="UP000287651">
    <property type="component" value="Unassembled WGS sequence"/>
</dbReference>
<organism evidence="2 3">
    <name type="scientific">Ensete ventricosum</name>
    <name type="common">Abyssinian banana</name>
    <name type="synonym">Musa ensete</name>
    <dbReference type="NCBI Taxonomy" id="4639"/>
    <lineage>
        <taxon>Eukaryota</taxon>
        <taxon>Viridiplantae</taxon>
        <taxon>Streptophyta</taxon>
        <taxon>Embryophyta</taxon>
        <taxon>Tracheophyta</taxon>
        <taxon>Spermatophyta</taxon>
        <taxon>Magnoliopsida</taxon>
        <taxon>Liliopsida</taxon>
        <taxon>Zingiberales</taxon>
        <taxon>Musaceae</taxon>
        <taxon>Ensete</taxon>
    </lineage>
</organism>
<proteinExistence type="predicted"/>
<dbReference type="EMBL" id="AMZH03005665">
    <property type="protein sequence ID" value="RRT65843.1"/>
    <property type="molecule type" value="Genomic_DNA"/>
</dbReference>